<dbReference type="InterPro" id="IPR050570">
    <property type="entry name" value="Cell_wall_metabolism_enzyme"/>
</dbReference>
<evidence type="ECO:0000256" key="1">
    <source>
        <dbReference type="ARBA" id="ARBA00022729"/>
    </source>
</evidence>
<dbReference type="FunFam" id="2.70.70.10:FF:000006">
    <property type="entry name" value="M23 family peptidase"/>
    <property type="match status" value="1"/>
</dbReference>
<dbReference type="GO" id="GO:0004222">
    <property type="term" value="F:metalloendopeptidase activity"/>
    <property type="evidence" value="ECO:0007669"/>
    <property type="project" value="TreeGrafter"/>
</dbReference>
<keyword evidence="2" id="KW-0175">Coiled coil</keyword>
<keyword evidence="3" id="KW-0812">Transmembrane</keyword>
<proteinExistence type="predicted"/>
<dbReference type="InterPro" id="IPR016047">
    <property type="entry name" value="M23ase_b-sheet_dom"/>
</dbReference>
<accession>A0A2T6BBC5</accession>
<keyword evidence="1" id="KW-0732">Signal</keyword>
<dbReference type="PANTHER" id="PTHR21666">
    <property type="entry name" value="PEPTIDASE-RELATED"/>
    <property type="match status" value="1"/>
</dbReference>
<evidence type="ECO:0000259" key="5">
    <source>
        <dbReference type="Pfam" id="PF19353"/>
    </source>
</evidence>
<dbReference type="Proteomes" id="UP000244224">
    <property type="component" value="Unassembled WGS sequence"/>
</dbReference>
<feature type="domain" description="M23ase beta-sheet core" evidence="4">
    <location>
        <begin position="343"/>
        <end position="438"/>
    </location>
</feature>
<feature type="domain" description="DUF5930" evidence="5">
    <location>
        <begin position="7"/>
        <end position="322"/>
    </location>
</feature>
<evidence type="ECO:0000259" key="4">
    <source>
        <dbReference type="Pfam" id="PF01551"/>
    </source>
</evidence>
<gene>
    <name evidence="6" type="ORF">C8N34_101268</name>
</gene>
<evidence type="ECO:0000256" key="2">
    <source>
        <dbReference type="SAM" id="Coils"/>
    </source>
</evidence>
<dbReference type="InterPro" id="IPR045974">
    <property type="entry name" value="DUF5930"/>
</dbReference>
<feature type="coiled-coil region" evidence="2">
    <location>
        <begin position="139"/>
        <end position="166"/>
    </location>
</feature>
<sequence length="449" mass="49165">MENRVLTRLAYRINATLDRYLPEQRLFLKSDTATRFIRLRPATQAIALAGGGLLVAWTFIATSILLMDSISAGSDRDQSLRQQALFEERLTTLSNDRDRRAEEAVNAQDRFNLALAEVSDMQARLLASEDRRKELETGIDVIQNTLRRTIKERDEARAAADKARTALASAGGTHTEAGRARDALATLDIMAGALGNTAKERDEMARVAEAARDETAAITRSKEELELRNDAIFARLEEAVTVSMGPLDKMFRAAGMSPDDLLKQVKRGYSGQGGPLMPFVSTKGTTLSPDEQRANAILQGLDRMNLYRLAAVKSPFANPIPSGNYRFTSGFGYRRDPKGAGTRMHAGLDFAGSYGTAIRATADGVVVHAGWSNGYGRMVKIRHDFGLETLYGHMSQIRVSVGQRVSRGDRIGDMGNSGRSTGTHLHYEVHVGGRPVNPMTFIKAASDVF</sequence>
<name>A0A2T6BBC5_9RHOB</name>
<protein>
    <submittedName>
        <fullName evidence="6">Murein DD-endopeptidase MepM/ murein hydrolase activator NlpD</fullName>
    </submittedName>
</protein>
<keyword evidence="6" id="KW-0378">Hydrolase</keyword>
<dbReference type="InterPro" id="IPR011055">
    <property type="entry name" value="Dup_hybrid_motif"/>
</dbReference>
<organism evidence="6 7">
    <name type="scientific">Gemmobacter caeni</name>
    <dbReference type="NCBI Taxonomy" id="589035"/>
    <lineage>
        <taxon>Bacteria</taxon>
        <taxon>Pseudomonadati</taxon>
        <taxon>Pseudomonadota</taxon>
        <taxon>Alphaproteobacteria</taxon>
        <taxon>Rhodobacterales</taxon>
        <taxon>Paracoccaceae</taxon>
        <taxon>Gemmobacter</taxon>
    </lineage>
</organism>
<dbReference type="Gene3D" id="2.70.70.10">
    <property type="entry name" value="Glucose Permease (Domain IIA)"/>
    <property type="match status" value="1"/>
</dbReference>
<dbReference type="PANTHER" id="PTHR21666:SF289">
    <property type="entry name" value="L-ALA--D-GLU ENDOPEPTIDASE"/>
    <property type="match status" value="1"/>
</dbReference>
<evidence type="ECO:0000256" key="3">
    <source>
        <dbReference type="SAM" id="Phobius"/>
    </source>
</evidence>
<dbReference type="Pfam" id="PF01551">
    <property type="entry name" value="Peptidase_M23"/>
    <property type="match status" value="1"/>
</dbReference>
<dbReference type="SUPFAM" id="SSF51261">
    <property type="entry name" value="Duplicated hybrid motif"/>
    <property type="match status" value="1"/>
</dbReference>
<keyword evidence="3" id="KW-0472">Membrane</keyword>
<keyword evidence="3" id="KW-1133">Transmembrane helix</keyword>
<keyword evidence="7" id="KW-1185">Reference proteome</keyword>
<feature type="transmembrane region" description="Helical" evidence="3">
    <location>
        <begin position="45"/>
        <end position="67"/>
    </location>
</feature>
<evidence type="ECO:0000313" key="6">
    <source>
        <dbReference type="EMBL" id="PTX53353.1"/>
    </source>
</evidence>
<dbReference type="AlphaFoldDB" id="A0A2T6BBC5"/>
<comment type="caution">
    <text evidence="6">The sequence shown here is derived from an EMBL/GenBank/DDBJ whole genome shotgun (WGS) entry which is preliminary data.</text>
</comment>
<reference evidence="6 7" key="1">
    <citation type="submission" date="2018-04" db="EMBL/GenBank/DDBJ databases">
        <title>Genomic Encyclopedia of Archaeal and Bacterial Type Strains, Phase II (KMG-II): from individual species to whole genera.</title>
        <authorList>
            <person name="Goeker M."/>
        </authorList>
    </citation>
    <scope>NUCLEOTIDE SEQUENCE [LARGE SCALE GENOMIC DNA]</scope>
    <source>
        <strain evidence="6 7">DSM 21823</strain>
    </source>
</reference>
<dbReference type="EMBL" id="QBKP01000001">
    <property type="protein sequence ID" value="PTX53353.1"/>
    <property type="molecule type" value="Genomic_DNA"/>
</dbReference>
<dbReference type="Pfam" id="PF19353">
    <property type="entry name" value="DUF5930"/>
    <property type="match status" value="1"/>
</dbReference>
<dbReference type="CDD" id="cd12797">
    <property type="entry name" value="M23_peptidase"/>
    <property type="match status" value="1"/>
</dbReference>
<evidence type="ECO:0000313" key="7">
    <source>
        <dbReference type="Proteomes" id="UP000244224"/>
    </source>
</evidence>